<organism evidence="1 2">
    <name type="scientific">Cerasicoccus arenae</name>
    <dbReference type="NCBI Taxonomy" id="424488"/>
    <lineage>
        <taxon>Bacteria</taxon>
        <taxon>Pseudomonadati</taxon>
        <taxon>Verrucomicrobiota</taxon>
        <taxon>Opitutia</taxon>
        <taxon>Puniceicoccales</taxon>
        <taxon>Cerasicoccaceae</taxon>
        <taxon>Cerasicoccus</taxon>
    </lineage>
</organism>
<dbReference type="RefSeq" id="WP_189517368.1">
    <property type="nucleotide sequence ID" value="NZ_BMXG01000031.1"/>
</dbReference>
<gene>
    <name evidence="1" type="ORF">GCM10007047_33210</name>
</gene>
<dbReference type="PANTHER" id="PTHR36456">
    <property type="entry name" value="UPF0232 PROTEIN SCO3875"/>
    <property type="match status" value="1"/>
</dbReference>
<reference evidence="1" key="2">
    <citation type="submission" date="2020-09" db="EMBL/GenBank/DDBJ databases">
        <authorList>
            <person name="Sun Q."/>
            <person name="Kim S."/>
        </authorList>
    </citation>
    <scope>NUCLEOTIDE SEQUENCE</scope>
    <source>
        <strain evidence="1">KCTC 12870</strain>
    </source>
</reference>
<comment type="caution">
    <text evidence="1">The sequence shown here is derived from an EMBL/GenBank/DDBJ whole genome shotgun (WGS) entry which is preliminary data.</text>
</comment>
<dbReference type="InterPro" id="IPR007922">
    <property type="entry name" value="DciA-like"/>
</dbReference>
<accession>A0A8J3DK36</accession>
<dbReference type="Pfam" id="PF05258">
    <property type="entry name" value="DciA"/>
    <property type="match status" value="1"/>
</dbReference>
<dbReference type="EMBL" id="BMXG01000031">
    <property type="protein sequence ID" value="GHC13236.1"/>
    <property type="molecule type" value="Genomic_DNA"/>
</dbReference>
<dbReference type="AlphaFoldDB" id="A0A8J3DK36"/>
<protein>
    <recommendedName>
        <fullName evidence="3">DUF721 domain-containing protein</fullName>
    </recommendedName>
</protein>
<dbReference type="PANTHER" id="PTHR36456:SF1">
    <property type="entry name" value="UPF0232 PROTEIN SCO3875"/>
    <property type="match status" value="1"/>
</dbReference>
<evidence type="ECO:0000313" key="1">
    <source>
        <dbReference type="EMBL" id="GHC13236.1"/>
    </source>
</evidence>
<reference evidence="1" key="1">
    <citation type="journal article" date="2014" name="Int. J. Syst. Evol. Microbiol.">
        <title>Complete genome sequence of Corynebacterium casei LMG S-19264T (=DSM 44701T), isolated from a smear-ripened cheese.</title>
        <authorList>
            <consortium name="US DOE Joint Genome Institute (JGI-PGF)"/>
            <person name="Walter F."/>
            <person name="Albersmeier A."/>
            <person name="Kalinowski J."/>
            <person name="Ruckert C."/>
        </authorList>
    </citation>
    <scope>NUCLEOTIDE SEQUENCE</scope>
    <source>
        <strain evidence="1">KCTC 12870</strain>
    </source>
</reference>
<name>A0A8J3DK36_9BACT</name>
<keyword evidence="2" id="KW-1185">Reference proteome</keyword>
<evidence type="ECO:0000313" key="2">
    <source>
        <dbReference type="Proteomes" id="UP000642829"/>
    </source>
</evidence>
<proteinExistence type="predicted"/>
<dbReference type="Proteomes" id="UP000642829">
    <property type="component" value="Unassembled WGS sequence"/>
</dbReference>
<sequence>MHFSREVNNLIANLRGLPEDRGRSVSRSAKPIDSVVEVILERYKIGKPTAEEIIVKHWKEIVGEETAHRARPMKLVNGKQLVILAANSVIKQELLFAERQILKRIRALPECGAIRDVSIKG</sequence>
<evidence type="ECO:0008006" key="3">
    <source>
        <dbReference type="Google" id="ProtNLM"/>
    </source>
</evidence>